<sequence>MQKMTSDKMRVSFDLDEVLFVYPQTHKTEKSPIFPFNLIFKERLRLGTPDLINELQRQGYEVWVYTSSFRTVHYIKTLFRLYGVRFDGIINATRHLAEVQRDSKNLLPQKMPTYYHISLHVDDEKVICQQAKQYGYYAYRLEEEDPEWKEKIIKYAGEIRERLQKRK</sequence>
<dbReference type="GO" id="GO:0016787">
    <property type="term" value="F:hydrolase activity"/>
    <property type="evidence" value="ECO:0007669"/>
    <property type="project" value="UniProtKB-KW"/>
</dbReference>
<dbReference type="InterPro" id="IPR023214">
    <property type="entry name" value="HAD_sf"/>
</dbReference>
<dbReference type="EMBL" id="CP043028">
    <property type="protein sequence ID" value="QFJ55115.1"/>
    <property type="molecule type" value="Genomic_DNA"/>
</dbReference>
<proteinExistence type="predicted"/>
<reference evidence="2" key="1">
    <citation type="submission" date="2019-08" db="EMBL/GenBank/DDBJ databases">
        <title>Complete Genome Sequence of the Polysaccharide-Degrading Rumen Bacterium Pseudobutyrivibrio xylanivorans MA3014.</title>
        <authorList>
            <person name="Palevich N."/>
            <person name="Maclean P.H."/>
            <person name="Kelly W.J."/>
            <person name="Leahy S.C."/>
            <person name="Rakonjac J."/>
            <person name="Attwood G.T."/>
        </authorList>
    </citation>
    <scope>NUCLEOTIDE SEQUENCE [LARGE SCALE GENOMIC DNA]</scope>
    <source>
        <strain evidence="2">MA3014</strain>
    </source>
</reference>
<dbReference type="SUPFAM" id="SSF56784">
    <property type="entry name" value="HAD-like"/>
    <property type="match status" value="1"/>
</dbReference>
<name>A0A5P6VR07_PSEXY</name>
<protein>
    <submittedName>
        <fullName evidence="1">HAD family hydrolase</fullName>
    </submittedName>
</protein>
<dbReference type="Proteomes" id="UP000327030">
    <property type="component" value="Chromosome 1"/>
</dbReference>
<evidence type="ECO:0000313" key="1">
    <source>
        <dbReference type="EMBL" id="QFJ55115.1"/>
    </source>
</evidence>
<organism evidence="1 2">
    <name type="scientific">Pseudobutyrivibrio xylanivorans</name>
    <dbReference type="NCBI Taxonomy" id="185007"/>
    <lineage>
        <taxon>Bacteria</taxon>
        <taxon>Bacillati</taxon>
        <taxon>Bacillota</taxon>
        <taxon>Clostridia</taxon>
        <taxon>Lachnospirales</taxon>
        <taxon>Lachnospiraceae</taxon>
        <taxon>Pseudobutyrivibrio</taxon>
    </lineage>
</organism>
<keyword evidence="1" id="KW-0378">Hydrolase</keyword>
<evidence type="ECO:0000313" key="2">
    <source>
        <dbReference type="Proteomes" id="UP000327030"/>
    </source>
</evidence>
<dbReference type="KEGG" id="pxv:FXF36_09700"/>
<accession>A0A5P6VR07</accession>
<gene>
    <name evidence="1" type="ORF">FXF36_09700</name>
</gene>
<dbReference type="Gene3D" id="3.40.50.1000">
    <property type="entry name" value="HAD superfamily/HAD-like"/>
    <property type="match status" value="1"/>
</dbReference>
<dbReference type="InterPro" id="IPR036412">
    <property type="entry name" value="HAD-like_sf"/>
</dbReference>
<dbReference type="OrthoDB" id="5431593at2"/>
<dbReference type="AlphaFoldDB" id="A0A5P6VR07"/>